<feature type="region of interest" description="Disordered" evidence="4">
    <location>
        <begin position="737"/>
        <end position="756"/>
    </location>
</feature>
<reference evidence="5" key="1">
    <citation type="journal article" date="2020" name="Stud. Mycol.">
        <title>101 Dothideomycetes genomes: a test case for predicting lifestyles and emergence of pathogens.</title>
        <authorList>
            <person name="Haridas S."/>
            <person name="Albert R."/>
            <person name="Binder M."/>
            <person name="Bloem J."/>
            <person name="Labutti K."/>
            <person name="Salamov A."/>
            <person name="Andreopoulos B."/>
            <person name="Baker S."/>
            <person name="Barry K."/>
            <person name="Bills G."/>
            <person name="Bluhm B."/>
            <person name="Cannon C."/>
            <person name="Castanera R."/>
            <person name="Culley D."/>
            <person name="Daum C."/>
            <person name="Ezra D."/>
            <person name="Gonzalez J."/>
            <person name="Henrissat B."/>
            <person name="Kuo A."/>
            <person name="Liang C."/>
            <person name="Lipzen A."/>
            <person name="Lutzoni F."/>
            <person name="Magnuson J."/>
            <person name="Mondo S."/>
            <person name="Nolan M."/>
            <person name="Ohm R."/>
            <person name="Pangilinan J."/>
            <person name="Park H.-J."/>
            <person name="Ramirez L."/>
            <person name="Alfaro M."/>
            <person name="Sun H."/>
            <person name="Tritt A."/>
            <person name="Yoshinaga Y."/>
            <person name="Zwiers L.-H."/>
            <person name="Turgeon B."/>
            <person name="Goodwin S."/>
            <person name="Spatafora J."/>
            <person name="Crous P."/>
            <person name="Grigoriev I."/>
        </authorList>
    </citation>
    <scope>NUCLEOTIDE SEQUENCE</scope>
    <source>
        <strain evidence="5">CBS 480.64</strain>
    </source>
</reference>
<sequence length="962" mass="106696">MSKTKRPRPSSDGDGDNLRVSRKRRLEHTESEAHLAQLYNDLADEIEEIRSKAAIELVKTISTASPEDIEKCLIRLVKGVCSGRKAARLGFSIVLTEILQIVFDLGYNSGLENFRLGNVTELIVKLTEPEGRASGQERRDYLHGRLFAFKAVLCSNVVEQTHLHGNEWLTFLDAVCVLGRKKPWIWLECGAMLYEYIPKSNEGRIPSQSLSTLVEVLRKNYLLKTPEGIAIWLAISDRRPNALPKDIWHKKDPLSSKERHELRKILLNFSSENVDDKPNGSGYRQSRPSFAWQIILSRSYGSEKTFNKVFKEVVNNGLFADSSSVERKALGLQVVGIAISTAPVHFLPQILSPTVMGVILYHRADKNRYLFAACKSLLDQVCERAKSDPGSSATLLLALLNCSAADQQTKTKTVENIIMAAESTILRETVPMILVLIARPDESEERQIENNRRHSADALLCIVRTHRQPEQLFRGTQPREWLTALISGLIRSGYFASAAEADSTPLTDSTRNMFRSRLTSCLSLLSDLPTTQSMAIFDFVVNTMKESHKELHEPLGKEAREAISSAHAARQSMVHTASAAQYAHRMLLNLSILQVYNKEPDAVDVLSDVVAGCSSHSHDGNEIEGDVSTLLVELVLSFVSKPSKLFRRLSEQVFSAFASELTEEGLQSLVEVLLQKESIKGQQELFEHRDEDDDGVEVIDGANSIVENNVSDSNGESSTGSNEIEAFNAKFASIQRSASPSSGSSTSTVRSRSISPSAMEAHDNAIIAHLRASGASTQTKNSKPNKNTNKKTAADAKANMINFKNRVLDLLAIFVKQEHANVLGLDLILPLVQMIRETGSKPTAERGFALLKSLPDTCARYKAYPSLTAPGEVERCFALIASIYAELKKGGSKMHAAACTKATCFIAKVLIHHDDAEGKLFEKLAVEHARFQSEWFRNPKSRIPRTFFTEWVGWVVGVRKGN</sequence>
<dbReference type="Proteomes" id="UP000799421">
    <property type="component" value="Unassembled WGS sequence"/>
</dbReference>
<keyword evidence="6" id="KW-1185">Reference proteome</keyword>
<dbReference type="AlphaFoldDB" id="A0A6A7C6Q5"/>
<feature type="region of interest" description="Disordered" evidence="4">
    <location>
        <begin position="1"/>
        <end position="22"/>
    </location>
</feature>
<keyword evidence="3" id="KW-0539">Nucleus</keyword>
<dbReference type="SUPFAM" id="SSF48371">
    <property type="entry name" value="ARM repeat"/>
    <property type="match status" value="1"/>
</dbReference>
<dbReference type="PANTHER" id="PTHR13213">
    <property type="entry name" value="MYB-BINDING PROTEIN 1A FAMILY MEMBER"/>
    <property type="match status" value="1"/>
</dbReference>
<proteinExistence type="inferred from homology"/>
<organism evidence="5 6">
    <name type="scientific">Piedraia hortae CBS 480.64</name>
    <dbReference type="NCBI Taxonomy" id="1314780"/>
    <lineage>
        <taxon>Eukaryota</taxon>
        <taxon>Fungi</taxon>
        <taxon>Dikarya</taxon>
        <taxon>Ascomycota</taxon>
        <taxon>Pezizomycotina</taxon>
        <taxon>Dothideomycetes</taxon>
        <taxon>Dothideomycetidae</taxon>
        <taxon>Capnodiales</taxon>
        <taxon>Piedraiaceae</taxon>
        <taxon>Piedraia</taxon>
    </lineage>
</organism>
<name>A0A6A7C6Q5_9PEZI</name>
<dbReference type="GO" id="GO:0005730">
    <property type="term" value="C:nucleolus"/>
    <property type="evidence" value="ECO:0007669"/>
    <property type="project" value="InterPro"/>
</dbReference>
<dbReference type="PANTHER" id="PTHR13213:SF2">
    <property type="entry name" value="MYB-BINDING PROTEIN 1A"/>
    <property type="match status" value="1"/>
</dbReference>
<evidence type="ECO:0000256" key="2">
    <source>
        <dbReference type="ARBA" id="ARBA00006809"/>
    </source>
</evidence>
<evidence type="ECO:0000313" key="6">
    <source>
        <dbReference type="Proteomes" id="UP000799421"/>
    </source>
</evidence>
<accession>A0A6A7C6Q5</accession>
<evidence type="ECO:0000256" key="4">
    <source>
        <dbReference type="SAM" id="MobiDB-lite"/>
    </source>
</evidence>
<feature type="compositionally biased region" description="Low complexity" evidence="4">
    <location>
        <begin position="777"/>
        <end position="791"/>
    </location>
</feature>
<dbReference type="InterPro" id="IPR016024">
    <property type="entry name" value="ARM-type_fold"/>
</dbReference>
<dbReference type="OrthoDB" id="342531at2759"/>
<evidence type="ECO:0000256" key="3">
    <source>
        <dbReference type="ARBA" id="ARBA00023242"/>
    </source>
</evidence>
<protein>
    <submittedName>
        <fullName evidence="5">Uncharacterized protein</fullName>
    </submittedName>
</protein>
<gene>
    <name evidence="5" type="ORF">K470DRAFT_211897</name>
</gene>
<comment type="similarity">
    <text evidence="2">Belongs to the MYBBP1A family.</text>
</comment>
<dbReference type="GO" id="GO:0000182">
    <property type="term" value="F:rDNA binding"/>
    <property type="evidence" value="ECO:0007669"/>
    <property type="project" value="TreeGrafter"/>
</dbReference>
<dbReference type="InterPro" id="IPR007015">
    <property type="entry name" value="DNA_pol_V/MYBBP1A"/>
</dbReference>
<dbReference type="EMBL" id="MU005963">
    <property type="protein sequence ID" value="KAF2863063.1"/>
    <property type="molecule type" value="Genomic_DNA"/>
</dbReference>
<dbReference type="GO" id="GO:0006355">
    <property type="term" value="P:regulation of DNA-templated transcription"/>
    <property type="evidence" value="ECO:0007669"/>
    <property type="project" value="InterPro"/>
</dbReference>
<comment type="subcellular location">
    <subcellularLocation>
        <location evidence="1">Nucleus</location>
    </subcellularLocation>
</comment>
<dbReference type="Pfam" id="PF04931">
    <property type="entry name" value="DNA_pol_phi"/>
    <property type="match status" value="1"/>
</dbReference>
<evidence type="ECO:0000313" key="5">
    <source>
        <dbReference type="EMBL" id="KAF2863063.1"/>
    </source>
</evidence>
<evidence type="ECO:0000256" key="1">
    <source>
        <dbReference type="ARBA" id="ARBA00004123"/>
    </source>
</evidence>
<feature type="region of interest" description="Disordered" evidence="4">
    <location>
        <begin position="772"/>
        <end position="791"/>
    </location>
</feature>